<evidence type="ECO:0000256" key="1">
    <source>
        <dbReference type="SAM" id="Phobius"/>
    </source>
</evidence>
<feature type="transmembrane region" description="Helical" evidence="1">
    <location>
        <begin position="490"/>
        <end position="511"/>
    </location>
</feature>
<dbReference type="Proteomes" id="UP000176786">
    <property type="component" value="Unassembled WGS sequence"/>
</dbReference>
<reference evidence="2 3" key="1">
    <citation type="journal article" date="2016" name="Nat. Commun.">
        <title>Thousands of microbial genomes shed light on interconnected biogeochemical processes in an aquifer system.</title>
        <authorList>
            <person name="Anantharaman K."/>
            <person name="Brown C.T."/>
            <person name="Hug L.A."/>
            <person name="Sharon I."/>
            <person name="Castelle C.J."/>
            <person name="Probst A.J."/>
            <person name="Thomas B.C."/>
            <person name="Singh A."/>
            <person name="Wilkins M.J."/>
            <person name="Karaoz U."/>
            <person name="Brodie E.L."/>
            <person name="Williams K.H."/>
            <person name="Hubbard S.S."/>
            <person name="Banfield J.F."/>
        </authorList>
    </citation>
    <scope>NUCLEOTIDE SEQUENCE [LARGE SCALE GENOMIC DNA]</scope>
</reference>
<feature type="transmembrane region" description="Helical" evidence="1">
    <location>
        <begin position="236"/>
        <end position="252"/>
    </location>
</feature>
<comment type="caution">
    <text evidence="2">The sequence shown here is derived from an EMBL/GenBank/DDBJ whole genome shotgun (WGS) entry which is preliminary data.</text>
</comment>
<feature type="transmembrane region" description="Helical" evidence="1">
    <location>
        <begin position="323"/>
        <end position="343"/>
    </location>
</feature>
<keyword evidence="1" id="KW-1133">Transmembrane helix</keyword>
<feature type="transmembrane region" description="Helical" evidence="1">
    <location>
        <begin position="209"/>
        <end position="229"/>
    </location>
</feature>
<organism evidence="2 3">
    <name type="scientific">Candidatus Doudnabacteria bacterium RIFCSPHIGHO2_02_FULL_46_11</name>
    <dbReference type="NCBI Taxonomy" id="1817832"/>
    <lineage>
        <taxon>Bacteria</taxon>
        <taxon>Candidatus Doudnaibacteriota</taxon>
    </lineage>
</organism>
<feature type="transmembrane region" description="Helical" evidence="1">
    <location>
        <begin position="292"/>
        <end position="311"/>
    </location>
</feature>
<feature type="transmembrane region" description="Helical" evidence="1">
    <location>
        <begin position="523"/>
        <end position="540"/>
    </location>
</feature>
<feature type="transmembrane region" description="Helical" evidence="1">
    <location>
        <begin position="186"/>
        <end position="203"/>
    </location>
</feature>
<feature type="transmembrane region" description="Helical" evidence="1">
    <location>
        <begin position="376"/>
        <end position="393"/>
    </location>
</feature>
<feature type="transmembrane region" description="Helical" evidence="1">
    <location>
        <begin position="400"/>
        <end position="418"/>
    </location>
</feature>
<dbReference type="AlphaFoldDB" id="A0A1F5P598"/>
<feature type="transmembrane region" description="Helical" evidence="1">
    <location>
        <begin position="466"/>
        <end position="484"/>
    </location>
</feature>
<proteinExistence type="predicted"/>
<dbReference type="PANTHER" id="PTHR38434">
    <property type="entry name" value="BLL2549 PROTEIN"/>
    <property type="match status" value="1"/>
</dbReference>
<sequence length="594" mass="66531">MSFTFIWVVSIVFFFFWLLNISRRLTKLEGKISKPSAFSSQPSIEPSVLVPTPPIPSVPITPSPALEHSKQTGHAINWLTAIGVLAVTLGVGFFLKYAIDQGWVSIWGRIIIGLVVGVLFLVLGELWHKKYEKYSQALSGGGLAILYFTVFAAYEFYGLVSYPIAFIVAVVIAGVGIWLSHRYESVIIAVLSIIGGYLAPVMFTSETMGVRAVYVYLVILNIVLFATLLKKYWASLLYLSLLGTAIIYGLVNNPGDTFVISLVFLLMVFTIQLLGTSLLYRQALSTSVTDKRSVNLAAIFFGISGTYFFLVIYDLLQSTHHDWLWVVSLIMSAIAFVVYQYVVQLDERKVNNITSFLTSAYLLAALLWFFDGNVQNIVLILVGTSLASVAFLFGRKEMRIWSLAMLHLGIIFSIFAQYKANSPIFFNVNFGLLAAGVLALVFLTWLYRNDESADDFEHGLPEMLRISYSVLLGFAVSVELYRYFDGIAAINVRNLSLSLWWVIYAVFLLFLSNILRDFTLRKVGIIVLGLGIIKVFLYDVQTLDTVYKTISFITLGVILLSVSYAYNRKKELILSFWEGDKEITPGNPDKTIKP</sequence>
<feature type="transmembrane region" description="Helical" evidence="1">
    <location>
        <begin position="258"/>
        <end position="280"/>
    </location>
</feature>
<name>A0A1F5P598_9BACT</name>
<feature type="transmembrane region" description="Helical" evidence="1">
    <location>
        <begin position="546"/>
        <end position="566"/>
    </location>
</feature>
<feature type="transmembrane region" description="Helical" evidence="1">
    <location>
        <begin position="160"/>
        <end position="179"/>
    </location>
</feature>
<keyword evidence="1" id="KW-0472">Membrane</keyword>
<evidence type="ECO:0008006" key="4">
    <source>
        <dbReference type="Google" id="ProtNLM"/>
    </source>
</evidence>
<dbReference type="InterPro" id="IPR019286">
    <property type="entry name" value="DUF2339_TM"/>
</dbReference>
<feature type="transmembrane region" description="Helical" evidence="1">
    <location>
        <begin position="424"/>
        <end position="446"/>
    </location>
</feature>
<feature type="transmembrane region" description="Helical" evidence="1">
    <location>
        <begin position="106"/>
        <end position="127"/>
    </location>
</feature>
<feature type="transmembrane region" description="Helical" evidence="1">
    <location>
        <begin position="75"/>
        <end position="94"/>
    </location>
</feature>
<feature type="transmembrane region" description="Helical" evidence="1">
    <location>
        <begin position="134"/>
        <end position="154"/>
    </location>
</feature>
<dbReference type="PANTHER" id="PTHR38434:SF1">
    <property type="entry name" value="BLL2549 PROTEIN"/>
    <property type="match status" value="1"/>
</dbReference>
<dbReference type="Pfam" id="PF10101">
    <property type="entry name" value="DUF2339"/>
    <property type="match status" value="2"/>
</dbReference>
<protein>
    <recommendedName>
        <fullName evidence="4">DUF2339 domain-containing protein</fullName>
    </recommendedName>
</protein>
<evidence type="ECO:0000313" key="2">
    <source>
        <dbReference type="EMBL" id="OGE85083.1"/>
    </source>
</evidence>
<feature type="transmembrane region" description="Helical" evidence="1">
    <location>
        <begin position="6"/>
        <end position="22"/>
    </location>
</feature>
<dbReference type="EMBL" id="MFES01000027">
    <property type="protein sequence ID" value="OGE85083.1"/>
    <property type="molecule type" value="Genomic_DNA"/>
</dbReference>
<accession>A0A1F5P598</accession>
<dbReference type="STRING" id="1817832.A3J48_02825"/>
<keyword evidence="1" id="KW-0812">Transmembrane</keyword>
<feature type="transmembrane region" description="Helical" evidence="1">
    <location>
        <begin position="350"/>
        <end position="370"/>
    </location>
</feature>
<evidence type="ECO:0000313" key="3">
    <source>
        <dbReference type="Proteomes" id="UP000176786"/>
    </source>
</evidence>
<gene>
    <name evidence="2" type="ORF">A3J48_02825</name>
</gene>